<reference evidence="1 2" key="1">
    <citation type="submission" date="2016-10" db="EMBL/GenBank/DDBJ databases">
        <title>Chromobacterium muskegensis sp. nov., an insecticidal bacterium isolated from Sphagnum bogs.</title>
        <authorList>
            <person name="Sparks M.E."/>
            <person name="Blackburn M.B."/>
            <person name="Gundersen-Rindal D.E."/>
            <person name="Mitchell A."/>
            <person name="Farrar R."/>
            <person name="Kuhar D."/>
        </authorList>
    </citation>
    <scope>NUCLEOTIDE SEQUENCE [LARGE SCALE GENOMIC DNA]</scope>
    <source>
        <strain evidence="1 2">21-1</strain>
    </source>
</reference>
<gene>
    <name evidence="1" type="ORF">BKX93_18355</name>
</gene>
<sequence>MLAHEASAQIKLLGLVVREWERVHWQVERLALCPPSLEGQLLVRTLVAWLGRFLEELGDLVEELAPLAVVLEEAI</sequence>
<proteinExistence type="predicted"/>
<accession>A0A1D9LKC8</accession>
<dbReference type="AlphaFoldDB" id="A0A1D9LKC8"/>
<protein>
    <submittedName>
        <fullName evidence="1">Uncharacterized protein</fullName>
    </submittedName>
</protein>
<evidence type="ECO:0000313" key="1">
    <source>
        <dbReference type="EMBL" id="AOZ51762.1"/>
    </source>
</evidence>
<evidence type="ECO:0000313" key="2">
    <source>
        <dbReference type="Proteomes" id="UP000178776"/>
    </source>
</evidence>
<dbReference type="EMBL" id="CP017707">
    <property type="protein sequence ID" value="AOZ51762.1"/>
    <property type="molecule type" value="Genomic_DNA"/>
</dbReference>
<dbReference type="Proteomes" id="UP000178776">
    <property type="component" value="Chromosome"/>
</dbReference>
<dbReference type="STRING" id="1108595.BKX93_18355"/>
<dbReference type="KEGG" id="cvc:BKX93_18355"/>
<name>A0A1D9LKC8_9NEIS</name>
<organism evidence="1 2">
    <name type="scientific">Chromobacterium vaccinii</name>
    <dbReference type="NCBI Taxonomy" id="1108595"/>
    <lineage>
        <taxon>Bacteria</taxon>
        <taxon>Pseudomonadati</taxon>
        <taxon>Pseudomonadota</taxon>
        <taxon>Betaproteobacteria</taxon>
        <taxon>Neisseriales</taxon>
        <taxon>Chromobacteriaceae</taxon>
        <taxon>Chromobacterium</taxon>
    </lineage>
</organism>